<evidence type="ECO:0000313" key="4">
    <source>
        <dbReference type="Proteomes" id="UP000276864"/>
    </source>
</evidence>
<dbReference type="PANTHER" id="PTHR42695">
    <property type="entry name" value="GLUTAMINE AMIDOTRANSFERASE YLR126C-RELATED"/>
    <property type="match status" value="1"/>
</dbReference>
<dbReference type="PANTHER" id="PTHR42695:SF5">
    <property type="entry name" value="GLUTAMINE AMIDOTRANSFERASE YLR126C-RELATED"/>
    <property type="match status" value="1"/>
</dbReference>
<sequence>MKGPLRIAVLECDEPVGKTKEKYGGYGNLFKELLNAGADKVAEKDGVQRPELDVSKFDVVNHEVYPNLEDVDGILLTGSKFNSFDNDPWILKLVEFTKKVLAQNRVRLIGVCFGHQIIGRALDVKVGRSNDGWEVAVVPVDLTEKGKQLFGIPQLVRIPHHPGGLIMLLTRYDLQAIHQMHQDIVYAYPSSVEPLGHSPRCQVQGMYSKSRLITVQGHPEFNGDIVSELLERRHESGIFNDHMYNDGMSRVRNHHDGVAVGAAFIRFMRED</sequence>
<evidence type="ECO:0000313" key="2">
    <source>
        <dbReference type="EMBL" id="RMY14446.1"/>
    </source>
</evidence>
<dbReference type="Pfam" id="PF00117">
    <property type="entry name" value="GATase"/>
    <property type="match status" value="1"/>
</dbReference>
<dbReference type="CDD" id="cd01741">
    <property type="entry name" value="GATase1_1"/>
    <property type="match status" value="1"/>
</dbReference>
<evidence type="ECO:0000313" key="3">
    <source>
        <dbReference type="EMBL" id="RMY36634.1"/>
    </source>
</evidence>
<protein>
    <recommendedName>
        <fullName evidence="1">Glutamine amidotransferase domain-containing protein</fullName>
    </recommendedName>
</protein>
<dbReference type="Proteomes" id="UP000282582">
    <property type="component" value="Unassembled WGS sequence"/>
</dbReference>
<gene>
    <name evidence="3" type="ORF">D0866_03804</name>
    <name evidence="2" type="ORF">D0868_01446</name>
</gene>
<dbReference type="AlphaFoldDB" id="A0A3M6ZGL5"/>
<dbReference type="GO" id="GO:0005634">
    <property type="term" value="C:nucleus"/>
    <property type="evidence" value="ECO:0007669"/>
    <property type="project" value="TreeGrafter"/>
</dbReference>
<accession>A0A3M6ZGL5</accession>
<dbReference type="Proteomes" id="UP000276864">
    <property type="component" value="Unassembled WGS sequence"/>
</dbReference>
<proteinExistence type="predicted"/>
<dbReference type="EMBL" id="QWIK01000065">
    <property type="protein sequence ID" value="RMY14446.1"/>
    <property type="molecule type" value="Genomic_DNA"/>
</dbReference>
<comment type="caution">
    <text evidence="2">The sequence shown here is derived from an EMBL/GenBank/DDBJ whole genome shotgun (WGS) entry which is preliminary data.</text>
</comment>
<dbReference type="GO" id="GO:0005829">
    <property type="term" value="C:cytosol"/>
    <property type="evidence" value="ECO:0007669"/>
    <property type="project" value="TreeGrafter"/>
</dbReference>
<dbReference type="InterPro" id="IPR044992">
    <property type="entry name" value="ChyE-like"/>
</dbReference>
<organism evidence="2 5">
    <name type="scientific">Hortaea werneckii</name>
    <name type="common">Black yeast</name>
    <name type="synonym">Cladosporium werneckii</name>
    <dbReference type="NCBI Taxonomy" id="91943"/>
    <lineage>
        <taxon>Eukaryota</taxon>
        <taxon>Fungi</taxon>
        <taxon>Dikarya</taxon>
        <taxon>Ascomycota</taxon>
        <taxon>Pezizomycotina</taxon>
        <taxon>Dothideomycetes</taxon>
        <taxon>Dothideomycetidae</taxon>
        <taxon>Mycosphaerellales</taxon>
        <taxon>Teratosphaeriaceae</taxon>
        <taxon>Hortaea</taxon>
    </lineage>
</organism>
<evidence type="ECO:0000259" key="1">
    <source>
        <dbReference type="Pfam" id="PF00117"/>
    </source>
</evidence>
<dbReference type="SUPFAM" id="SSF52317">
    <property type="entry name" value="Class I glutamine amidotransferase-like"/>
    <property type="match status" value="1"/>
</dbReference>
<dbReference type="InterPro" id="IPR029062">
    <property type="entry name" value="Class_I_gatase-like"/>
</dbReference>
<dbReference type="EMBL" id="QWIM01000289">
    <property type="protein sequence ID" value="RMY36634.1"/>
    <property type="molecule type" value="Genomic_DNA"/>
</dbReference>
<feature type="domain" description="Glutamine amidotransferase" evidence="1">
    <location>
        <begin position="56"/>
        <end position="222"/>
    </location>
</feature>
<reference evidence="4 5" key="1">
    <citation type="journal article" date="2018" name="BMC Genomics">
        <title>Genomic evidence for intraspecific hybridization in a clonal and extremely halotolerant yeast.</title>
        <authorList>
            <person name="Gostincar C."/>
            <person name="Stajich J.E."/>
            <person name="Zupancic J."/>
            <person name="Zalar P."/>
            <person name="Gunde-Cimerman N."/>
        </authorList>
    </citation>
    <scope>NUCLEOTIDE SEQUENCE [LARGE SCALE GENOMIC DNA]</scope>
    <source>
        <strain evidence="3 4">EXF-6651</strain>
        <strain evidence="2 5">EXF-6654</strain>
    </source>
</reference>
<evidence type="ECO:0000313" key="5">
    <source>
        <dbReference type="Proteomes" id="UP000282582"/>
    </source>
</evidence>
<dbReference type="InterPro" id="IPR017926">
    <property type="entry name" value="GATASE"/>
</dbReference>
<dbReference type="Gene3D" id="3.40.50.880">
    <property type="match status" value="1"/>
</dbReference>
<name>A0A3M6ZGL5_HORWE</name>